<dbReference type="STRING" id="1227456.C450_20466"/>
<gene>
    <name evidence="1" type="ORF">C450_20466</name>
</gene>
<proteinExistence type="predicted"/>
<accession>M0MR19</accession>
<dbReference type="EMBL" id="AOME01000106">
    <property type="protein sequence ID" value="EMA48046.1"/>
    <property type="molecule type" value="Genomic_DNA"/>
</dbReference>
<dbReference type="AlphaFoldDB" id="M0MR19"/>
<protein>
    <submittedName>
        <fullName evidence="1">Uncharacterized protein</fullName>
    </submittedName>
</protein>
<evidence type="ECO:0000313" key="2">
    <source>
        <dbReference type="Proteomes" id="UP000011625"/>
    </source>
</evidence>
<sequence>MATEAFRARTDDRPPLAHRTDRIALRNETNTPVVYVDDDPLFFAAPDEESMKQSPLKHDIADIRHQHYTVDADDLDESERILREIADQFDADTEQRFYYGIAGERAQICGNGLEDYFEAIANFRTTYKDLEEQLEPAGEYQRDGFPHPQEYMSVKAVGLTYVEGVWLRFTTNLTESPDGEYYGYTTLSLTIVKQHGPLMANWLQDRLDHPALGSPSSVDRQSVRSQVHLPVGPGPLTDVKHHRLIGFRGRDETVEYISCENPYYRAEQTARSEQYHRFRDAGLPDCVIPRLIQIDRLPLRPRGGSHGIDEDVFVEGEFKITQFGSNARGGGVALFSGKTNPIREEKYAKREAELAARREEDNHGLLNRLTP</sequence>
<dbReference type="Proteomes" id="UP000011625">
    <property type="component" value="Unassembled WGS sequence"/>
</dbReference>
<evidence type="ECO:0000313" key="1">
    <source>
        <dbReference type="EMBL" id="EMA48046.1"/>
    </source>
</evidence>
<organism evidence="1 2">
    <name type="scientific">Halococcus salifodinae DSM 8989</name>
    <dbReference type="NCBI Taxonomy" id="1227456"/>
    <lineage>
        <taxon>Archaea</taxon>
        <taxon>Methanobacteriati</taxon>
        <taxon>Methanobacteriota</taxon>
        <taxon>Stenosarchaea group</taxon>
        <taxon>Halobacteria</taxon>
        <taxon>Halobacteriales</taxon>
        <taxon>Halococcaceae</taxon>
        <taxon>Halococcus</taxon>
    </lineage>
</organism>
<dbReference type="PATRIC" id="fig|1227456.3.peg.4131"/>
<comment type="caution">
    <text evidence="1">The sequence shown here is derived from an EMBL/GenBank/DDBJ whole genome shotgun (WGS) entry which is preliminary data.</text>
</comment>
<keyword evidence="2" id="KW-1185">Reference proteome</keyword>
<name>M0MR19_9EURY</name>
<reference evidence="1 2" key="1">
    <citation type="journal article" date="2014" name="PLoS Genet.">
        <title>Phylogenetically driven sequencing of extremely halophilic archaea reveals strategies for static and dynamic osmo-response.</title>
        <authorList>
            <person name="Becker E.A."/>
            <person name="Seitzer P.M."/>
            <person name="Tritt A."/>
            <person name="Larsen D."/>
            <person name="Krusor M."/>
            <person name="Yao A.I."/>
            <person name="Wu D."/>
            <person name="Madern D."/>
            <person name="Eisen J.A."/>
            <person name="Darling A.E."/>
            <person name="Facciotti M.T."/>
        </authorList>
    </citation>
    <scope>NUCLEOTIDE SEQUENCE [LARGE SCALE GENOMIC DNA]</scope>
    <source>
        <strain evidence="1 2">DSM 8989</strain>
    </source>
</reference>